<dbReference type="InterPro" id="IPR020904">
    <property type="entry name" value="Sc_DH/Rdtase_CS"/>
</dbReference>
<keyword evidence="2" id="KW-0521">NADP</keyword>
<evidence type="ECO:0000256" key="2">
    <source>
        <dbReference type="ARBA" id="ARBA00022857"/>
    </source>
</evidence>
<dbReference type="Proteomes" id="UP000027586">
    <property type="component" value="Unassembled WGS sequence"/>
</dbReference>
<proteinExistence type="inferred from homology"/>
<accession>A0A068S8B0</accession>
<dbReference type="AlphaFoldDB" id="A0A068S8B0"/>
<dbReference type="GO" id="GO:0050664">
    <property type="term" value="F:oxidoreductase activity, acting on NAD(P)H, oxygen as acceptor"/>
    <property type="evidence" value="ECO:0007669"/>
    <property type="project" value="TreeGrafter"/>
</dbReference>
<evidence type="ECO:0000313" key="5">
    <source>
        <dbReference type="Proteomes" id="UP000027586"/>
    </source>
</evidence>
<dbReference type="OrthoDB" id="153074at2759"/>
<dbReference type="PROSITE" id="PS00061">
    <property type="entry name" value="ADH_SHORT"/>
    <property type="match status" value="1"/>
</dbReference>
<reference evidence="4" key="1">
    <citation type="submission" date="2013-08" db="EMBL/GenBank/DDBJ databases">
        <title>Gene expansion shapes genome architecture in the human pathogen Lichtheimia corymbifera: an evolutionary genomics analysis in the ancient terrestrial Mucorales (Mucoromycotina).</title>
        <authorList>
            <person name="Schwartze V.U."/>
            <person name="Winter S."/>
            <person name="Shelest E."/>
            <person name="Marcet-Houben M."/>
            <person name="Horn F."/>
            <person name="Wehner S."/>
            <person name="Hoffmann K."/>
            <person name="Riege K."/>
            <person name="Sammeth M."/>
            <person name="Nowrousian M."/>
            <person name="Valiante V."/>
            <person name="Linde J."/>
            <person name="Jacobsen I.D."/>
            <person name="Marz M."/>
            <person name="Brakhage A.A."/>
            <person name="Gabaldon T."/>
            <person name="Bocker S."/>
            <person name="Voigt K."/>
        </authorList>
    </citation>
    <scope>NUCLEOTIDE SEQUENCE [LARGE SCALE GENOMIC DNA]</scope>
    <source>
        <strain evidence="4">FSU 9682</strain>
    </source>
</reference>
<keyword evidence="3" id="KW-0560">Oxidoreductase</keyword>
<protein>
    <submittedName>
        <fullName evidence="4">Short-chain dehydrogenase</fullName>
    </submittedName>
</protein>
<keyword evidence="5" id="KW-1185">Reference proteome</keyword>
<dbReference type="EMBL" id="CBTN010000054">
    <property type="protein sequence ID" value="CDH58245.1"/>
    <property type="molecule type" value="Genomic_DNA"/>
</dbReference>
<dbReference type="CDD" id="cd05367">
    <property type="entry name" value="SPR-like_SDR_c"/>
    <property type="match status" value="1"/>
</dbReference>
<name>A0A068S8B0_9FUNG</name>
<dbReference type="STRING" id="1263082.A0A068S8B0"/>
<dbReference type="SUPFAM" id="SSF51735">
    <property type="entry name" value="NAD(P)-binding Rossmann-fold domains"/>
    <property type="match status" value="1"/>
</dbReference>
<dbReference type="PANTHER" id="PTHR43008:SF8">
    <property type="entry name" value="BENZIL REDUCTASE ((S)-BENZOIN FORMING) IRC24"/>
    <property type="match status" value="1"/>
</dbReference>
<comment type="caution">
    <text evidence="4">The sequence shown here is derived from an EMBL/GenBank/DDBJ whole genome shotgun (WGS) entry which is preliminary data.</text>
</comment>
<comment type="similarity">
    <text evidence="1">Belongs to the short-chain dehydrogenases/reductases (SDR) family.</text>
</comment>
<dbReference type="Gene3D" id="3.40.50.720">
    <property type="entry name" value="NAD(P)-binding Rossmann-like Domain"/>
    <property type="match status" value="1"/>
</dbReference>
<dbReference type="PRINTS" id="PR00081">
    <property type="entry name" value="GDHRDH"/>
</dbReference>
<evidence type="ECO:0000313" key="4">
    <source>
        <dbReference type="EMBL" id="CDH58245.1"/>
    </source>
</evidence>
<dbReference type="InterPro" id="IPR036291">
    <property type="entry name" value="NAD(P)-bd_dom_sf"/>
</dbReference>
<dbReference type="VEuPathDB" id="FungiDB:LCOR_09116.1"/>
<evidence type="ECO:0000256" key="1">
    <source>
        <dbReference type="ARBA" id="ARBA00006484"/>
    </source>
</evidence>
<dbReference type="FunFam" id="3.40.50.720:FF:000281">
    <property type="entry name" value="Uncharacterized oxidoreductase YIR035C"/>
    <property type="match status" value="1"/>
</dbReference>
<dbReference type="Pfam" id="PF00106">
    <property type="entry name" value="adh_short"/>
    <property type="match status" value="1"/>
</dbReference>
<sequence>MSSPVLVITGASRGIGKAAVLHAIVGRNARVVAVARNADLLNQLKQEVADKGKQDNLLLVAGDVTDSKVVDKIVDDAVSKWGQIDSVVANAGVIEPIATVATGSIEEWKRAYDINFFSIIELVQKTLPHVRKARGSYIMVSSGAASKGYRAWGAYGSSKAALNHLTATLANEEPEITSIAIRPGIVDTSMQKTIREQGKESMKDEHQKFVDLHEAGQLVTPEQSGSVLVNLAIKPPQHLSGKFHSWDDDELKEYQ</sequence>
<gene>
    <name evidence="4" type="ORF">LCOR_09116.1</name>
</gene>
<organism evidence="4 5">
    <name type="scientific">Lichtheimia corymbifera JMRC:FSU:9682</name>
    <dbReference type="NCBI Taxonomy" id="1263082"/>
    <lineage>
        <taxon>Eukaryota</taxon>
        <taxon>Fungi</taxon>
        <taxon>Fungi incertae sedis</taxon>
        <taxon>Mucoromycota</taxon>
        <taxon>Mucoromycotina</taxon>
        <taxon>Mucoromycetes</taxon>
        <taxon>Mucorales</taxon>
        <taxon>Lichtheimiaceae</taxon>
        <taxon>Lichtheimia</taxon>
    </lineage>
</organism>
<dbReference type="PANTHER" id="PTHR43008">
    <property type="entry name" value="BENZIL REDUCTASE"/>
    <property type="match status" value="1"/>
</dbReference>
<dbReference type="InterPro" id="IPR002347">
    <property type="entry name" value="SDR_fam"/>
</dbReference>
<evidence type="ECO:0000256" key="3">
    <source>
        <dbReference type="ARBA" id="ARBA00023002"/>
    </source>
</evidence>